<gene>
    <name evidence="4" type="ORF">MPH_13849</name>
</gene>
<name>K2RXL7_MACPH</name>
<dbReference type="SMART" id="SM00101">
    <property type="entry name" value="14_3_3"/>
    <property type="match status" value="1"/>
</dbReference>
<dbReference type="VEuPathDB" id="FungiDB:MPH_13849"/>
<evidence type="ECO:0000313" key="4">
    <source>
        <dbReference type="EMBL" id="EKG09165.1"/>
    </source>
</evidence>
<proteinExistence type="inferred from homology"/>
<evidence type="ECO:0000256" key="1">
    <source>
        <dbReference type="ARBA" id="ARBA00006141"/>
    </source>
</evidence>
<dbReference type="STRING" id="1126212.K2RXL7"/>
<evidence type="ECO:0000256" key="2">
    <source>
        <dbReference type="PIRSR" id="PIRSR000868-1"/>
    </source>
</evidence>
<feature type="site" description="Interaction with phosphoserine on interacting protein" evidence="2">
    <location>
        <position position="58"/>
    </location>
</feature>
<dbReference type="OrthoDB" id="10260625at2759"/>
<evidence type="ECO:0000313" key="5">
    <source>
        <dbReference type="Proteomes" id="UP000007129"/>
    </source>
</evidence>
<dbReference type="InterPro" id="IPR023410">
    <property type="entry name" value="14-3-3_domain"/>
</dbReference>
<comment type="caution">
    <text evidence="4">The sequence shown here is derived from an EMBL/GenBank/DDBJ whole genome shotgun (WGS) entry which is preliminary data.</text>
</comment>
<feature type="site" description="Interaction with phosphoserine on interacting protein" evidence="2">
    <location>
        <position position="129"/>
    </location>
</feature>
<dbReference type="Gene3D" id="1.20.190.20">
    <property type="entry name" value="14-3-3 domain"/>
    <property type="match status" value="1"/>
</dbReference>
<evidence type="ECO:0000259" key="3">
    <source>
        <dbReference type="SMART" id="SM00101"/>
    </source>
</evidence>
<dbReference type="Proteomes" id="UP000007129">
    <property type="component" value="Unassembled WGS sequence"/>
</dbReference>
<dbReference type="eggNOG" id="KOG0841">
    <property type="taxonomic scope" value="Eukaryota"/>
</dbReference>
<dbReference type="PANTHER" id="PTHR18860">
    <property type="entry name" value="14-3-3 PROTEIN"/>
    <property type="match status" value="1"/>
</dbReference>
<feature type="domain" description="14-3-3" evidence="3">
    <location>
        <begin position="5"/>
        <end position="238"/>
    </location>
</feature>
<organism evidence="4 5">
    <name type="scientific">Macrophomina phaseolina (strain MS6)</name>
    <name type="common">Charcoal rot fungus</name>
    <dbReference type="NCBI Taxonomy" id="1126212"/>
    <lineage>
        <taxon>Eukaryota</taxon>
        <taxon>Fungi</taxon>
        <taxon>Dikarya</taxon>
        <taxon>Ascomycota</taxon>
        <taxon>Pezizomycotina</taxon>
        <taxon>Dothideomycetes</taxon>
        <taxon>Dothideomycetes incertae sedis</taxon>
        <taxon>Botryosphaeriales</taxon>
        <taxon>Botryosphaeriaceae</taxon>
        <taxon>Macrophomina</taxon>
    </lineage>
</organism>
<comment type="similarity">
    <text evidence="1">Belongs to the 14-3-3 family.</text>
</comment>
<dbReference type="HOGENOM" id="CLU_058290_0_0_1"/>
<dbReference type="AlphaFoldDB" id="K2RXL7"/>
<dbReference type="SUPFAM" id="SSF48445">
    <property type="entry name" value="14-3-3 protein"/>
    <property type="match status" value="1"/>
</dbReference>
<sequence length="241" mass="27253">MASERETKSFLAGLCKQAKRYGDMAKYMKEVAKCGGELSMDERSLLTVAFNNIVRTRRESWRRIASIEQESKGSEKHVITICEYRQKIETELGNVCEDVLDVLDELLIHQPESGESKVLYNKMKGDYHRYLAEFASGEKRKVAAAAAEEAYKTATDVAQTELTLTHPLRLALALNVSVFYHEILNFPDHAYHLAKQAIWGATAALASLPEDSYRNSAHIIQLLRDNLTLWGQLDNYGRLAL</sequence>
<protein>
    <submittedName>
        <fullName evidence="4">14-3-3 protein</fullName>
    </submittedName>
</protein>
<dbReference type="InterPro" id="IPR000308">
    <property type="entry name" value="14-3-3"/>
</dbReference>
<reference evidence="4 5" key="1">
    <citation type="journal article" date="2012" name="BMC Genomics">
        <title>Tools to kill: Genome of one of the most destructive plant pathogenic fungi Macrophomina phaseolina.</title>
        <authorList>
            <person name="Islam M.S."/>
            <person name="Haque M.S."/>
            <person name="Islam M.M."/>
            <person name="Emdad E.M."/>
            <person name="Halim A."/>
            <person name="Hossen Q.M.M."/>
            <person name="Hossain M.Z."/>
            <person name="Ahmed B."/>
            <person name="Rahim S."/>
            <person name="Rahman M.S."/>
            <person name="Alam M.M."/>
            <person name="Hou S."/>
            <person name="Wan X."/>
            <person name="Saito J.A."/>
            <person name="Alam M."/>
        </authorList>
    </citation>
    <scope>NUCLEOTIDE SEQUENCE [LARGE SCALE GENOMIC DNA]</scope>
    <source>
        <strain evidence="4 5">MS6</strain>
    </source>
</reference>
<dbReference type="PRINTS" id="PR00305">
    <property type="entry name" value="1433ZETA"/>
</dbReference>
<dbReference type="EMBL" id="AHHD01000762">
    <property type="protein sequence ID" value="EKG09165.1"/>
    <property type="molecule type" value="Genomic_DNA"/>
</dbReference>
<dbReference type="PIRSF" id="PIRSF000868">
    <property type="entry name" value="14-3-3"/>
    <property type="match status" value="1"/>
</dbReference>
<dbReference type="InParanoid" id="K2RXL7"/>
<dbReference type="Pfam" id="PF00244">
    <property type="entry name" value="14-3-3"/>
    <property type="match status" value="1"/>
</dbReference>
<dbReference type="InterPro" id="IPR036815">
    <property type="entry name" value="14-3-3_dom_sf"/>
</dbReference>
<accession>K2RXL7</accession>